<dbReference type="EnsemblPlants" id="PGSC0003DMT400085277">
    <property type="protein sequence ID" value="PGSC0003DMT400085277"/>
    <property type="gene ID" value="PGSC0003DMG400034848"/>
</dbReference>
<dbReference type="PaxDb" id="4113-PGSC0003DMT400085277"/>
<evidence type="ECO:0000256" key="1">
    <source>
        <dbReference type="SAM" id="MobiDB-lite"/>
    </source>
</evidence>
<proteinExistence type="predicted"/>
<dbReference type="Proteomes" id="UP000011115">
    <property type="component" value="Unassembled WGS sequence"/>
</dbReference>
<dbReference type="InParanoid" id="M1D956"/>
<feature type="region of interest" description="Disordered" evidence="1">
    <location>
        <begin position="103"/>
        <end position="129"/>
    </location>
</feature>
<reference evidence="2" key="2">
    <citation type="submission" date="2015-06" db="UniProtKB">
        <authorList>
            <consortium name="EnsemblPlants"/>
        </authorList>
    </citation>
    <scope>IDENTIFICATION</scope>
    <source>
        <strain evidence="2">DM1-3 516 R44</strain>
    </source>
</reference>
<protein>
    <submittedName>
        <fullName evidence="2">Uncharacterized protein</fullName>
    </submittedName>
</protein>
<dbReference type="HOGENOM" id="CLU_1809629_0_0_1"/>
<dbReference type="AlphaFoldDB" id="M1D956"/>
<feature type="region of interest" description="Disordered" evidence="1">
    <location>
        <begin position="1"/>
        <end position="32"/>
    </location>
</feature>
<feature type="compositionally biased region" description="Basic and acidic residues" evidence="1">
    <location>
        <begin position="22"/>
        <end position="31"/>
    </location>
</feature>
<name>M1D956_SOLTU</name>
<dbReference type="Gramene" id="PGSC0003DMT400085277">
    <property type="protein sequence ID" value="PGSC0003DMT400085277"/>
    <property type="gene ID" value="PGSC0003DMG400034848"/>
</dbReference>
<feature type="compositionally biased region" description="Basic and acidic residues" evidence="1">
    <location>
        <begin position="119"/>
        <end position="128"/>
    </location>
</feature>
<accession>M1D956</accession>
<reference evidence="3" key="1">
    <citation type="journal article" date="2011" name="Nature">
        <title>Genome sequence and analysis of the tuber crop potato.</title>
        <authorList>
            <consortium name="The Potato Genome Sequencing Consortium"/>
        </authorList>
    </citation>
    <scope>NUCLEOTIDE SEQUENCE [LARGE SCALE GENOMIC DNA]</scope>
    <source>
        <strain evidence="3">cv. DM1-3 516 R44</strain>
    </source>
</reference>
<evidence type="ECO:0000313" key="3">
    <source>
        <dbReference type="Proteomes" id="UP000011115"/>
    </source>
</evidence>
<evidence type="ECO:0000313" key="2">
    <source>
        <dbReference type="EnsemblPlants" id="PGSC0003DMT400085277"/>
    </source>
</evidence>
<organism evidence="2 3">
    <name type="scientific">Solanum tuberosum</name>
    <name type="common">Potato</name>
    <dbReference type="NCBI Taxonomy" id="4113"/>
    <lineage>
        <taxon>Eukaryota</taxon>
        <taxon>Viridiplantae</taxon>
        <taxon>Streptophyta</taxon>
        <taxon>Embryophyta</taxon>
        <taxon>Tracheophyta</taxon>
        <taxon>Spermatophyta</taxon>
        <taxon>Magnoliopsida</taxon>
        <taxon>eudicotyledons</taxon>
        <taxon>Gunneridae</taxon>
        <taxon>Pentapetalae</taxon>
        <taxon>asterids</taxon>
        <taxon>lamiids</taxon>
        <taxon>Solanales</taxon>
        <taxon>Solanaceae</taxon>
        <taxon>Solanoideae</taxon>
        <taxon>Solaneae</taxon>
        <taxon>Solanum</taxon>
    </lineage>
</organism>
<feature type="compositionally biased region" description="Basic and acidic residues" evidence="1">
    <location>
        <begin position="1"/>
        <end position="14"/>
    </location>
</feature>
<sequence length="143" mass="15689">MERNPNLKDGEKDMYVPPYERQNPKDSEGGRLKCVKCSKSAGWRATGPIGKSPKRVGLVYRLASQFHIIRYKSFVDMAKPKVAGGNRPPRTKGTRIITNVEVAASKGKATKRPTSGGKANKEKGKEARGVYASSCRKLITTIP</sequence>
<keyword evidence="3" id="KW-1185">Reference proteome</keyword>